<accession>A0ABR3AW24</accession>
<keyword evidence="1" id="KW-0472">Membrane</keyword>
<comment type="caution">
    <text evidence="2">The sequence shown here is derived from an EMBL/GenBank/DDBJ whole genome shotgun (WGS) entry which is preliminary data.</text>
</comment>
<dbReference type="Proteomes" id="UP001448207">
    <property type="component" value="Unassembled WGS sequence"/>
</dbReference>
<name>A0ABR3AW24_PHYBL</name>
<sequence length="95" mass="11303">MYSMEFSMNTLNINNNSAKYEIYIDFTLPLFFDFFFGFIFFLFFFFFFFLLFCVCVCWCAGVLVCWCAGVNIEVKKTKKKEDYQQSKALIDIISS</sequence>
<keyword evidence="1" id="KW-0812">Transmembrane</keyword>
<keyword evidence="3" id="KW-1185">Reference proteome</keyword>
<gene>
    <name evidence="2" type="ORF">J3Q64DRAFT_1757271</name>
</gene>
<organism evidence="2 3">
    <name type="scientific">Phycomyces blakesleeanus</name>
    <dbReference type="NCBI Taxonomy" id="4837"/>
    <lineage>
        <taxon>Eukaryota</taxon>
        <taxon>Fungi</taxon>
        <taxon>Fungi incertae sedis</taxon>
        <taxon>Mucoromycota</taxon>
        <taxon>Mucoromycotina</taxon>
        <taxon>Mucoromycetes</taxon>
        <taxon>Mucorales</taxon>
        <taxon>Phycomycetaceae</taxon>
        <taxon>Phycomyces</taxon>
    </lineage>
</organism>
<feature type="transmembrane region" description="Helical" evidence="1">
    <location>
        <begin position="35"/>
        <end position="68"/>
    </location>
</feature>
<protein>
    <submittedName>
        <fullName evidence="2">Uncharacterized protein</fullName>
    </submittedName>
</protein>
<evidence type="ECO:0000256" key="1">
    <source>
        <dbReference type="SAM" id="Phobius"/>
    </source>
</evidence>
<evidence type="ECO:0000313" key="2">
    <source>
        <dbReference type="EMBL" id="KAL0081235.1"/>
    </source>
</evidence>
<dbReference type="EMBL" id="JBCLYO010000018">
    <property type="protein sequence ID" value="KAL0081235.1"/>
    <property type="molecule type" value="Genomic_DNA"/>
</dbReference>
<keyword evidence="1" id="KW-1133">Transmembrane helix</keyword>
<evidence type="ECO:0000313" key="3">
    <source>
        <dbReference type="Proteomes" id="UP001448207"/>
    </source>
</evidence>
<proteinExistence type="predicted"/>
<reference evidence="2 3" key="1">
    <citation type="submission" date="2024-04" db="EMBL/GenBank/DDBJ databases">
        <title>Symmetric and asymmetric DNA N6-adenine methylation regulates different biological responses in Mucorales.</title>
        <authorList>
            <consortium name="Lawrence Berkeley National Laboratory"/>
            <person name="Lax C."/>
            <person name="Mondo S.J."/>
            <person name="Osorio-Concepcion M."/>
            <person name="Muszewska A."/>
            <person name="Corrochano-Luque M."/>
            <person name="Gutierrez G."/>
            <person name="Riley R."/>
            <person name="Lipzen A."/>
            <person name="Guo J."/>
            <person name="Hundley H."/>
            <person name="Amirebrahimi M."/>
            <person name="Ng V."/>
            <person name="Lorenzo-Gutierrez D."/>
            <person name="Binder U."/>
            <person name="Yang J."/>
            <person name="Song Y."/>
            <person name="Canovas D."/>
            <person name="Navarro E."/>
            <person name="Freitag M."/>
            <person name="Gabaldon T."/>
            <person name="Grigoriev I.V."/>
            <person name="Corrochano L.M."/>
            <person name="Nicolas F.E."/>
            <person name="Garre V."/>
        </authorList>
    </citation>
    <scope>NUCLEOTIDE SEQUENCE [LARGE SCALE GENOMIC DNA]</scope>
    <source>
        <strain evidence="2 3">L51</strain>
    </source>
</reference>